<comment type="caution">
    <text evidence="1">The sequence shown here is derived from an EMBL/GenBank/DDBJ whole genome shotgun (WGS) entry which is preliminary data.</text>
</comment>
<organism evidence="1">
    <name type="scientific">marine sediment metagenome</name>
    <dbReference type="NCBI Taxonomy" id="412755"/>
    <lineage>
        <taxon>unclassified sequences</taxon>
        <taxon>metagenomes</taxon>
        <taxon>ecological metagenomes</taxon>
    </lineage>
</organism>
<dbReference type="InterPro" id="IPR001791">
    <property type="entry name" value="Laminin_G"/>
</dbReference>
<evidence type="ECO:0000313" key="1">
    <source>
        <dbReference type="EMBL" id="GAF76300.1"/>
    </source>
</evidence>
<protein>
    <recommendedName>
        <fullName evidence="2">Laminin G domain-containing protein</fullName>
    </recommendedName>
</protein>
<name>X0TJM4_9ZZZZ</name>
<evidence type="ECO:0008006" key="2">
    <source>
        <dbReference type="Google" id="ProtNLM"/>
    </source>
</evidence>
<proteinExistence type="predicted"/>
<dbReference type="AlphaFoldDB" id="X0TJM4"/>
<reference evidence="1" key="1">
    <citation type="journal article" date="2014" name="Front. Microbiol.">
        <title>High frequency of phylogenetically diverse reductive dehalogenase-homologous genes in deep subseafloor sedimentary metagenomes.</title>
        <authorList>
            <person name="Kawai M."/>
            <person name="Futagami T."/>
            <person name="Toyoda A."/>
            <person name="Takaki Y."/>
            <person name="Nishi S."/>
            <person name="Hori S."/>
            <person name="Arai W."/>
            <person name="Tsubouchi T."/>
            <person name="Morono Y."/>
            <person name="Uchiyama I."/>
            <person name="Ito T."/>
            <person name="Fujiyama A."/>
            <person name="Inagaki F."/>
            <person name="Takami H."/>
        </authorList>
    </citation>
    <scope>NUCLEOTIDE SEQUENCE</scope>
    <source>
        <strain evidence="1">Expedition CK06-06</strain>
    </source>
</reference>
<dbReference type="CDD" id="cd00110">
    <property type="entry name" value="LamG"/>
    <property type="match status" value="1"/>
</dbReference>
<dbReference type="EMBL" id="BARS01008268">
    <property type="protein sequence ID" value="GAF76300.1"/>
    <property type="molecule type" value="Genomic_DNA"/>
</dbReference>
<accession>X0TJM4</accession>
<sequence>MKKLIILLILITILITVPLFGQQIVRIYDRMGREVNPGVSERWPVSHLNGGVAGVKMLLSAPGNYQSHYVTGFVLSGAKDPNGFYLLRQNCVLLNAAADNMSLTEDGTTFDWDTKTNNGDFALELWIKYEATTAAAPALVATGSETNNGWLLATDAASILTFTFDDGTNDATITGTTAIDDGEWHHVVASVDRSSTTGVTLYVDGVMDATAAVNPATVANAVNAGAHIVVTGVNSSEI</sequence>
<dbReference type="Pfam" id="PF13385">
    <property type="entry name" value="Laminin_G_3"/>
    <property type="match status" value="1"/>
</dbReference>
<dbReference type="SUPFAM" id="SSF49899">
    <property type="entry name" value="Concanavalin A-like lectins/glucanases"/>
    <property type="match status" value="1"/>
</dbReference>
<dbReference type="Gene3D" id="2.60.120.200">
    <property type="match status" value="1"/>
</dbReference>
<dbReference type="InterPro" id="IPR013320">
    <property type="entry name" value="ConA-like_dom_sf"/>
</dbReference>
<gene>
    <name evidence="1" type="ORF">S01H1_15792</name>
</gene>